<accession>A0A423PPN9</accession>
<dbReference type="InterPro" id="IPR013096">
    <property type="entry name" value="Cupin_2"/>
</dbReference>
<dbReference type="InterPro" id="IPR011051">
    <property type="entry name" value="RmlC_Cupin_sf"/>
</dbReference>
<dbReference type="Pfam" id="PF07883">
    <property type="entry name" value="Cupin_2"/>
    <property type="match status" value="1"/>
</dbReference>
<dbReference type="InterPro" id="IPR014710">
    <property type="entry name" value="RmlC-like_jellyroll"/>
</dbReference>
<protein>
    <submittedName>
        <fullName evidence="2">Cupin</fullName>
    </submittedName>
</protein>
<reference evidence="2 3" key="1">
    <citation type="submission" date="2013-10" db="EMBL/GenBank/DDBJ databases">
        <title>Salinisphaera japonica YTM-1 Genome Sequencing.</title>
        <authorList>
            <person name="Lai Q."/>
            <person name="Li C."/>
            <person name="Shao Z."/>
        </authorList>
    </citation>
    <scope>NUCLEOTIDE SEQUENCE [LARGE SCALE GENOMIC DNA]</scope>
    <source>
        <strain evidence="2 3">YTM-1</strain>
    </source>
</reference>
<keyword evidence="3" id="KW-1185">Reference proteome</keyword>
<gene>
    <name evidence="2" type="ORF">SAJA_09335</name>
</gene>
<evidence type="ECO:0000313" key="2">
    <source>
        <dbReference type="EMBL" id="ROO27512.1"/>
    </source>
</evidence>
<name>A0A423PPN9_9GAMM</name>
<comment type="caution">
    <text evidence="2">The sequence shown here is derived from an EMBL/GenBank/DDBJ whole genome shotgun (WGS) entry which is preliminary data.</text>
</comment>
<dbReference type="SUPFAM" id="SSF51182">
    <property type="entry name" value="RmlC-like cupins"/>
    <property type="match status" value="1"/>
</dbReference>
<dbReference type="Gene3D" id="2.60.120.10">
    <property type="entry name" value="Jelly Rolls"/>
    <property type="match status" value="1"/>
</dbReference>
<dbReference type="AlphaFoldDB" id="A0A423PPN9"/>
<dbReference type="RefSeq" id="WP_221180185.1">
    <property type="nucleotide sequence ID" value="NZ_AYKG01000026.1"/>
</dbReference>
<evidence type="ECO:0000259" key="1">
    <source>
        <dbReference type="Pfam" id="PF07883"/>
    </source>
</evidence>
<evidence type="ECO:0000313" key="3">
    <source>
        <dbReference type="Proteomes" id="UP000285310"/>
    </source>
</evidence>
<dbReference type="EMBL" id="AYKG01000026">
    <property type="protein sequence ID" value="ROO27512.1"/>
    <property type="molecule type" value="Genomic_DNA"/>
</dbReference>
<dbReference type="Proteomes" id="UP000285310">
    <property type="component" value="Unassembled WGS sequence"/>
</dbReference>
<organism evidence="2 3">
    <name type="scientific">Salinisphaera japonica YTM-1</name>
    <dbReference type="NCBI Taxonomy" id="1209778"/>
    <lineage>
        <taxon>Bacteria</taxon>
        <taxon>Pseudomonadati</taxon>
        <taxon>Pseudomonadota</taxon>
        <taxon>Gammaproteobacteria</taxon>
        <taxon>Salinisphaerales</taxon>
        <taxon>Salinisphaeraceae</taxon>
        <taxon>Salinisphaera</taxon>
    </lineage>
</organism>
<proteinExistence type="predicted"/>
<dbReference type="InParanoid" id="A0A423PPN9"/>
<feature type="domain" description="Cupin type-2" evidence="1">
    <location>
        <begin position="48"/>
        <end position="110"/>
    </location>
</feature>
<sequence length="128" mass="14075">MSKQVTDESTAMLAADDWLTSRSPWHGFFEGVDIGTNITVLYFTQEHVGDGPGLHVHDYEEIFIIRRGSARFTIGERVIEAGEGDVVVGPANVPHKFENTGPGPLESIDIHMSPRWVQVDLDDPEAGS</sequence>